<dbReference type="InterPro" id="IPR009057">
    <property type="entry name" value="Homeodomain-like_sf"/>
</dbReference>
<dbReference type="InterPro" id="IPR050959">
    <property type="entry name" value="MarA-like"/>
</dbReference>
<dbReference type="InterPro" id="IPR029441">
    <property type="entry name" value="Cass2"/>
</dbReference>
<proteinExistence type="predicted"/>
<keyword evidence="6" id="KW-1185">Reference proteome</keyword>
<dbReference type="PANTHER" id="PTHR47504">
    <property type="entry name" value="RIGHT ORIGIN-BINDING PROTEIN"/>
    <property type="match status" value="1"/>
</dbReference>
<name>A0ABV0ER69_9ENTE</name>
<sequence length="289" mass="33396">MMDWITRIQRTIDYIEQNLLDDMDIIELSKVANSSAFHFQRVFHILSGHTISEYIRYRRLTLAANELQTDACKVIDMALKYGYDTPESFSRAFKQFHGITPSAARKPGANLRAFSKLYIKVILEGGSIMDYRIEKKPAFCLLSRAEYQKADNVQVSEFWDKSYSDGTISKLKEYSAISERPIIGLADGSSFDGFRYLYYIGTPYEGKHIPDGYLLREIPAADWIIFRCVDLSESEANEEIFRKIYSEFFPTSDYEPNNDYQLEVFPGDGLEHAQEVSEIWISVRQKLVV</sequence>
<keyword evidence="2" id="KW-0238">DNA-binding</keyword>
<dbReference type="InterPro" id="IPR020449">
    <property type="entry name" value="Tscrpt_reg_AraC-type_HTH"/>
</dbReference>
<gene>
    <name evidence="5" type="ORF">JZO67_003111</name>
</gene>
<dbReference type="RefSeq" id="WP_347298902.1">
    <property type="nucleotide sequence ID" value="NZ_JAFREL020000002.1"/>
</dbReference>
<dbReference type="PROSITE" id="PS00041">
    <property type="entry name" value="HTH_ARAC_FAMILY_1"/>
    <property type="match status" value="1"/>
</dbReference>
<organism evidence="5 6">
    <name type="scientific">Candidatus Enterococcus ferrettii</name>
    <dbReference type="NCBI Taxonomy" id="2815324"/>
    <lineage>
        <taxon>Bacteria</taxon>
        <taxon>Bacillati</taxon>
        <taxon>Bacillota</taxon>
        <taxon>Bacilli</taxon>
        <taxon>Lactobacillales</taxon>
        <taxon>Enterococcaceae</taxon>
        <taxon>Enterococcus</taxon>
    </lineage>
</organism>
<keyword evidence="1" id="KW-0805">Transcription regulation</keyword>
<dbReference type="Pfam" id="PF12833">
    <property type="entry name" value="HTH_18"/>
    <property type="match status" value="1"/>
</dbReference>
<evidence type="ECO:0000256" key="3">
    <source>
        <dbReference type="ARBA" id="ARBA00023163"/>
    </source>
</evidence>
<evidence type="ECO:0000313" key="6">
    <source>
        <dbReference type="Proteomes" id="UP000664357"/>
    </source>
</evidence>
<dbReference type="PRINTS" id="PR00032">
    <property type="entry name" value="HTHARAC"/>
</dbReference>
<dbReference type="PANTHER" id="PTHR47504:SF5">
    <property type="entry name" value="RIGHT ORIGIN-BINDING PROTEIN"/>
    <property type="match status" value="1"/>
</dbReference>
<dbReference type="InterPro" id="IPR010499">
    <property type="entry name" value="AraC_E-bd"/>
</dbReference>
<dbReference type="Gene3D" id="1.10.10.60">
    <property type="entry name" value="Homeodomain-like"/>
    <property type="match status" value="2"/>
</dbReference>
<evidence type="ECO:0000256" key="2">
    <source>
        <dbReference type="ARBA" id="ARBA00023125"/>
    </source>
</evidence>
<reference evidence="5 6" key="1">
    <citation type="submission" date="2024-02" db="EMBL/GenBank/DDBJ databases">
        <title>The Genome Sequence of Enterococcus sp. DIV0159.</title>
        <authorList>
            <person name="Earl A."/>
            <person name="Manson A."/>
            <person name="Gilmore M."/>
            <person name="Sanders J."/>
            <person name="Shea T."/>
            <person name="Howe W."/>
            <person name="Livny J."/>
            <person name="Cuomo C."/>
            <person name="Neafsey D."/>
            <person name="Birren B."/>
        </authorList>
    </citation>
    <scope>NUCLEOTIDE SEQUENCE [LARGE SCALE GENOMIC DNA]</scope>
    <source>
        <strain evidence="5 6">665A</strain>
    </source>
</reference>
<evidence type="ECO:0000256" key="1">
    <source>
        <dbReference type="ARBA" id="ARBA00023015"/>
    </source>
</evidence>
<dbReference type="InterPro" id="IPR018062">
    <property type="entry name" value="HTH_AraC-typ_CS"/>
</dbReference>
<accession>A0ABV0ER69</accession>
<evidence type="ECO:0000313" key="5">
    <source>
        <dbReference type="EMBL" id="MEO1771136.1"/>
    </source>
</evidence>
<dbReference type="SMART" id="SM00342">
    <property type="entry name" value="HTH_ARAC"/>
    <property type="match status" value="1"/>
</dbReference>
<dbReference type="Proteomes" id="UP000664357">
    <property type="component" value="Unassembled WGS sequence"/>
</dbReference>
<dbReference type="Gene3D" id="3.20.80.10">
    <property type="entry name" value="Regulatory factor, effector binding domain"/>
    <property type="match status" value="1"/>
</dbReference>
<dbReference type="Pfam" id="PF14526">
    <property type="entry name" value="Cass2"/>
    <property type="match status" value="1"/>
</dbReference>
<dbReference type="InterPro" id="IPR011256">
    <property type="entry name" value="Reg_factor_effector_dom_sf"/>
</dbReference>
<dbReference type="PROSITE" id="PS01124">
    <property type="entry name" value="HTH_ARAC_FAMILY_2"/>
    <property type="match status" value="1"/>
</dbReference>
<feature type="domain" description="HTH araC/xylS-type" evidence="4">
    <location>
        <begin position="9"/>
        <end position="107"/>
    </location>
</feature>
<dbReference type="InterPro" id="IPR018060">
    <property type="entry name" value="HTH_AraC"/>
</dbReference>
<comment type="caution">
    <text evidence="5">The sequence shown here is derived from an EMBL/GenBank/DDBJ whole genome shotgun (WGS) entry which is preliminary data.</text>
</comment>
<dbReference type="EMBL" id="JAFREL020000002">
    <property type="protein sequence ID" value="MEO1771136.1"/>
    <property type="molecule type" value="Genomic_DNA"/>
</dbReference>
<evidence type="ECO:0000259" key="4">
    <source>
        <dbReference type="PROSITE" id="PS01124"/>
    </source>
</evidence>
<keyword evidence="3" id="KW-0804">Transcription</keyword>
<dbReference type="SMART" id="SM00871">
    <property type="entry name" value="AraC_E_bind"/>
    <property type="match status" value="1"/>
</dbReference>
<dbReference type="SUPFAM" id="SSF55136">
    <property type="entry name" value="Probable bacterial effector-binding domain"/>
    <property type="match status" value="1"/>
</dbReference>
<dbReference type="SUPFAM" id="SSF46689">
    <property type="entry name" value="Homeodomain-like"/>
    <property type="match status" value="2"/>
</dbReference>
<protein>
    <submittedName>
        <fullName evidence="5">AraC family transcriptional regulator</fullName>
    </submittedName>
</protein>